<keyword evidence="6" id="KW-1185">Reference proteome</keyword>
<protein>
    <submittedName>
        <fullName evidence="5">Uncharacterized protein</fullName>
    </submittedName>
</protein>
<dbReference type="InterPro" id="IPR051654">
    <property type="entry name" value="Meroterpenoid_MTases"/>
</dbReference>
<evidence type="ECO:0000256" key="3">
    <source>
        <dbReference type="ARBA" id="ARBA00022691"/>
    </source>
</evidence>
<keyword evidence="3" id="KW-0949">S-adenosyl-L-methionine</keyword>
<comment type="caution">
    <text evidence="5">The sequence shown here is derived from an EMBL/GenBank/DDBJ whole genome shotgun (WGS) entry which is preliminary data.</text>
</comment>
<evidence type="ECO:0000256" key="1">
    <source>
        <dbReference type="ARBA" id="ARBA00005179"/>
    </source>
</evidence>
<dbReference type="AlphaFoldDB" id="A0AAW1REP5"/>
<dbReference type="Proteomes" id="UP001438707">
    <property type="component" value="Unassembled WGS sequence"/>
</dbReference>
<sequence>MSRPQEADFHHLTGDNGLCLATMGTFVDAKPERDITEPDLQFLKSLKPHLSVSELKAHVLESFARGMNTGGVKYRCFQSLYHLLPAITDHYLYTSLVSRSQKGLFLDLGGGQGTDARKLIQDGWPAQHITISDVETFLWNVGLDLYEDGPKGPVQFIKANILDAADINSGGPLHNFLGATDVVYAQAVLHLFNKETVKAYATTAKALVKPGGLFIGANCTSDPPGAFGKREDSSGAPWLYTPAGFKAVLEEAGYVDVRIETSPFDDFIRRRGFGPTHWDVDISKLFGDSKRQLIWATWSATRPTSS</sequence>
<evidence type="ECO:0000313" key="6">
    <source>
        <dbReference type="Proteomes" id="UP001438707"/>
    </source>
</evidence>
<dbReference type="PANTHER" id="PTHR35897">
    <property type="entry name" value="METHYLTRANSFERASE AUSD"/>
    <property type="match status" value="1"/>
</dbReference>
<organism evidence="5 6">
    <name type="scientific">Apatococcus lobatus</name>
    <dbReference type="NCBI Taxonomy" id="904363"/>
    <lineage>
        <taxon>Eukaryota</taxon>
        <taxon>Viridiplantae</taxon>
        <taxon>Chlorophyta</taxon>
        <taxon>core chlorophytes</taxon>
        <taxon>Trebouxiophyceae</taxon>
        <taxon>Chlorellales</taxon>
        <taxon>Chlorellaceae</taxon>
        <taxon>Apatococcus</taxon>
    </lineage>
</organism>
<dbReference type="SUPFAM" id="SSF53335">
    <property type="entry name" value="S-adenosyl-L-methionine-dependent methyltransferases"/>
    <property type="match status" value="1"/>
</dbReference>
<evidence type="ECO:0000313" key="5">
    <source>
        <dbReference type="EMBL" id="KAK9832278.1"/>
    </source>
</evidence>
<dbReference type="Gene3D" id="3.40.50.150">
    <property type="entry name" value="Vaccinia Virus protein VP39"/>
    <property type="match status" value="1"/>
</dbReference>
<reference evidence="5 6" key="1">
    <citation type="journal article" date="2024" name="Nat. Commun.">
        <title>Phylogenomics reveals the evolutionary origins of lichenization in chlorophyte algae.</title>
        <authorList>
            <person name="Puginier C."/>
            <person name="Libourel C."/>
            <person name="Otte J."/>
            <person name="Skaloud P."/>
            <person name="Haon M."/>
            <person name="Grisel S."/>
            <person name="Petersen M."/>
            <person name="Berrin J.G."/>
            <person name="Delaux P.M."/>
            <person name="Dal Grande F."/>
            <person name="Keller J."/>
        </authorList>
    </citation>
    <scope>NUCLEOTIDE SEQUENCE [LARGE SCALE GENOMIC DNA]</scope>
    <source>
        <strain evidence="5 6">SAG 2145</strain>
    </source>
</reference>
<dbReference type="InterPro" id="IPR029063">
    <property type="entry name" value="SAM-dependent_MTases_sf"/>
</dbReference>
<comment type="similarity">
    <text evidence="4">Belongs to the class I-like SAM-binding methyltransferase superfamily.</text>
</comment>
<dbReference type="EMBL" id="JALJOS010000012">
    <property type="protein sequence ID" value="KAK9832278.1"/>
    <property type="molecule type" value="Genomic_DNA"/>
</dbReference>
<dbReference type="CDD" id="cd02440">
    <property type="entry name" value="AdoMet_MTases"/>
    <property type="match status" value="1"/>
</dbReference>
<comment type="pathway">
    <text evidence="1">Secondary metabolite biosynthesis.</text>
</comment>
<gene>
    <name evidence="5" type="ORF">WJX74_005194</name>
</gene>
<keyword evidence="2" id="KW-0808">Transferase</keyword>
<evidence type="ECO:0000256" key="4">
    <source>
        <dbReference type="ARBA" id="ARBA00038314"/>
    </source>
</evidence>
<dbReference type="GO" id="GO:0016740">
    <property type="term" value="F:transferase activity"/>
    <property type="evidence" value="ECO:0007669"/>
    <property type="project" value="UniProtKB-KW"/>
</dbReference>
<proteinExistence type="inferred from homology"/>
<evidence type="ECO:0000256" key="2">
    <source>
        <dbReference type="ARBA" id="ARBA00022679"/>
    </source>
</evidence>
<name>A0AAW1REP5_9CHLO</name>
<dbReference type="PANTHER" id="PTHR35897:SF1">
    <property type="entry name" value="METHYLTRANSFERASE AUSD"/>
    <property type="match status" value="1"/>
</dbReference>
<accession>A0AAW1REP5</accession>